<keyword evidence="7" id="KW-1185">Reference proteome</keyword>
<comment type="caution">
    <text evidence="6">The sequence shown here is derived from an EMBL/GenBank/DDBJ whole genome shotgun (WGS) entry which is preliminary data.</text>
</comment>
<dbReference type="Pfam" id="PF12848">
    <property type="entry name" value="ABC_tran_Xtn"/>
    <property type="match status" value="1"/>
</dbReference>
<dbReference type="Gene3D" id="3.40.50.300">
    <property type="entry name" value="P-loop containing nucleotide triphosphate hydrolases"/>
    <property type="match status" value="2"/>
</dbReference>
<dbReference type="InterPro" id="IPR027417">
    <property type="entry name" value="P-loop_NTPase"/>
</dbReference>
<evidence type="ECO:0000313" key="6">
    <source>
        <dbReference type="EMBL" id="KAK3582438.1"/>
    </source>
</evidence>
<evidence type="ECO:0000313" key="7">
    <source>
        <dbReference type="Proteomes" id="UP001195483"/>
    </source>
</evidence>
<dbReference type="EMBL" id="JAEAOA010001427">
    <property type="protein sequence ID" value="KAK3582438.1"/>
    <property type="molecule type" value="Genomic_DNA"/>
</dbReference>
<evidence type="ECO:0000256" key="4">
    <source>
        <dbReference type="SAM" id="Coils"/>
    </source>
</evidence>
<sequence>MAIAYSDMVLFLSHRNQNDAKRLYGDAKKSGIVSVYIEDRFNEELNFEASKKPIAKYNLKLLFVGSSTPHNAVGVKWFIKKVLPFVDATLIIVGSVTHQLKFKQNQKKLVIKGSVKNISQYYYEADIVVCPLLSGEGMKVKVVEALMFGKTIFGSSEAFSGYDLEFGKVGTICNNSSDYINAIKHFSATETNRYNLNSRKAFLERFTAEKYYNEMKNCLNLSYTDRVGLVGLNGTGKTTLLKFLSEQKDAHIDSEGSILRPNDMTIGYLPQELTIDEHSDVSAIDFVIHDAVLIGKELEELAVKLSENTEDEDYDAVLQKYGELNEHYERIGGYSIKNDAEKILSGLGFHEDDLLKSIWKFSGGWQMRLFMARLLLQKPSMLFLDEPTNHLDMDALLWLEEYLLSYEGGIVVISHDRFFLDRICNRTLEISMKTISDYKGGYSYYEQEKIVRFEQSVAIYQKKQKEIEHLQKFVDRFRYKATKARQAQSRLKTIEKIQEGLETPEQDLSKISFTFPKATRSGEIVLTFKDISKSFTTSTGEIIKPLNKVSGEIVRGDFIAVVGHNGAGKSTLCNILSNTMPAEGLRKEGHNVIINFYTQHQADALKGDLSVLDEVLSSTEDIAVQQKARDILGSFLFSGEAVKKKVKVLSGGEKARLAMAKLLMQTANFLILDEPTNHLDMRSKEVLIEALECYEGTVLLVSHDRYFLDALATKVWEINHGTLIEHLYSYTEYMEKKFKAKSLALASEKIGSHGSKSNDVLTKSALDIKSVNLTQVKSSKNSKNSKNINRIEKEISIVEQEIKKIETVMLENGFYSNREQATQIEKKYRDLKEKVDELYKQWENEVATI</sequence>
<evidence type="ECO:0000256" key="1">
    <source>
        <dbReference type="ARBA" id="ARBA00011054"/>
    </source>
</evidence>
<dbReference type="Pfam" id="PF16326">
    <property type="entry name" value="ABC_tran_CTD"/>
    <property type="match status" value="1"/>
</dbReference>
<dbReference type="Gene3D" id="3.40.50.2000">
    <property type="entry name" value="Glycogen Phosphorylase B"/>
    <property type="match status" value="2"/>
</dbReference>
<feature type="coiled-coil region" evidence="4">
    <location>
        <begin position="781"/>
        <end position="845"/>
    </location>
</feature>
<dbReference type="SMART" id="SM00382">
    <property type="entry name" value="AAA"/>
    <property type="match status" value="2"/>
</dbReference>
<reference evidence="6" key="2">
    <citation type="journal article" date="2021" name="Genome Biol. Evol.">
        <title>Developing a high-quality reference genome for a parasitic bivalve with doubly uniparental inheritance (Bivalvia: Unionida).</title>
        <authorList>
            <person name="Smith C.H."/>
        </authorList>
    </citation>
    <scope>NUCLEOTIDE SEQUENCE</scope>
    <source>
        <strain evidence="6">CHS0354</strain>
        <tissue evidence="6">Mantle</tissue>
    </source>
</reference>
<accession>A0AAE0RZI7</accession>
<dbReference type="FunFam" id="3.40.50.300:FF:000011">
    <property type="entry name" value="Putative ABC transporter ATP-binding component"/>
    <property type="match status" value="1"/>
</dbReference>
<dbReference type="InterPro" id="IPR032524">
    <property type="entry name" value="ABC_tran_C"/>
</dbReference>
<keyword evidence="3" id="KW-0067">ATP-binding</keyword>
<dbReference type="GO" id="GO:0003677">
    <property type="term" value="F:DNA binding"/>
    <property type="evidence" value="ECO:0007669"/>
    <property type="project" value="InterPro"/>
</dbReference>
<evidence type="ECO:0000256" key="3">
    <source>
        <dbReference type="ARBA" id="ARBA00022840"/>
    </source>
</evidence>
<dbReference type="InterPro" id="IPR037118">
    <property type="entry name" value="Val-tRNA_synth_C_sf"/>
</dbReference>
<dbReference type="InterPro" id="IPR003439">
    <property type="entry name" value="ABC_transporter-like_ATP-bd"/>
</dbReference>
<dbReference type="SUPFAM" id="SSF52540">
    <property type="entry name" value="P-loop containing nucleoside triphosphate hydrolases"/>
    <property type="match status" value="2"/>
</dbReference>
<comment type="similarity">
    <text evidence="1">Belongs to the ABC transporter superfamily. ABCF family. EF3 subfamily.</text>
</comment>
<feature type="domain" description="ABC transporter" evidence="5">
    <location>
        <begin position="526"/>
        <end position="745"/>
    </location>
</feature>
<dbReference type="Proteomes" id="UP001195483">
    <property type="component" value="Unassembled WGS sequence"/>
</dbReference>
<evidence type="ECO:0000259" key="5">
    <source>
        <dbReference type="PROSITE" id="PS50893"/>
    </source>
</evidence>
<protein>
    <recommendedName>
        <fullName evidence="5">ABC transporter domain-containing protein</fullName>
    </recommendedName>
</protein>
<dbReference type="PROSITE" id="PS50893">
    <property type="entry name" value="ABC_TRANSPORTER_2"/>
    <property type="match status" value="2"/>
</dbReference>
<dbReference type="InterPro" id="IPR051309">
    <property type="entry name" value="ABCF_ATPase"/>
</dbReference>
<dbReference type="SUPFAM" id="SSF53756">
    <property type="entry name" value="UDP-Glycosyltransferase/glycogen phosphorylase"/>
    <property type="match status" value="1"/>
</dbReference>
<dbReference type="InterPro" id="IPR032781">
    <property type="entry name" value="ABC_tran_Xtn"/>
</dbReference>
<dbReference type="PROSITE" id="PS00211">
    <property type="entry name" value="ABC_TRANSPORTER_1"/>
    <property type="match status" value="2"/>
</dbReference>
<organism evidence="6 7">
    <name type="scientific">Potamilus streckersoni</name>
    <dbReference type="NCBI Taxonomy" id="2493646"/>
    <lineage>
        <taxon>Eukaryota</taxon>
        <taxon>Metazoa</taxon>
        <taxon>Spiralia</taxon>
        <taxon>Lophotrochozoa</taxon>
        <taxon>Mollusca</taxon>
        <taxon>Bivalvia</taxon>
        <taxon>Autobranchia</taxon>
        <taxon>Heteroconchia</taxon>
        <taxon>Palaeoheterodonta</taxon>
        <taxon>Unionida</taxon>
        <taxon>Unionoidea</taxon>
        <taxon>Unionidae</taxon>
        <taxon>Ambleminae</taxon>
        <taxon>Lampsilini</taxon>
        <taxon>Potamilus</taxon>
    </lineage>
</organism>
<dbReference type="InterPro" id="IPR003593">
    <property type="entry name" value="AAA+_ATPase"/>
</dbReference>
<reference evidence="6" key="1">
    <citation type="journal article" date="2021" name="Genome Biol. Evol.">
        <title>A High-Quality Reference Genome for a Parasitic Bivalve with Doubly Uniparental Inheritance (Bivalvia: Unionida).</title>
        <authorList>
            <person name="Smith C.H."/>
        </authorList>
    </citation>
    <scope>NUCLEOTIDE SEQUENCE</scope>
    <source>
        <strain evidence="6">CHS0354</strain>
    </source>
</reference>
<dbReference type="InterPro" id="IPR017871">
    <property type="entry name" value="ABC_transporter-like_CS"/>
</dbReference>
<proteinExistence type="inferred from homology"/>
<gene>
    <name evidence="6" type="ORF">CHS0354_023984</name>
</gene>
<reference evidence="6" key="3">
    <citation type="submission" date="2023-05" db="EMBL/GenBank/DDBJ databases">
        <authorList>
            <person name="Smith C.H."/>
        </authorList>
    </citation>
    <scope>NUCLEOTIDE SEQUENCE</scope>
    <source>
        <strain evidence="6">CHS0354</strain>
        <tissue evidence="6">Mantle</tissue>
    </source>
</reference>
<keyword evidence="2" id="KW-0547">Nucleotide-binding</keyword>
<dbReference type="PANTHER" id="PTHR42855:SF2">
    <property type="entry name" value="DRUG RESISTANCE ABC TRANSPORTER,ATP-BINDING PROTEIN"/>
    <property type="match status" value="1"/>
</dbReference>
<dbReference type="CDD" id="cd03221">
    <property type="entry name" value="ABCF_EF-3"/>
    <property type="match status" value="2"/>
</dbReference>
<dbReference type="AlphaFoldDB" id="A0AAE0RZI7"/>
<name>A0AAE0RZI7_9BIVA</name>
<dbReference type="PANTHER" id="PTHR42855">
    <property type="entry name" value="ABC TRANSPORTER ATP-BINDING SUBUNIT"/>
    <property type="match status" value="1"/>
</dbReference>
<dbReference type="Pfam" id="PF00005">
    <property type="entry name" value="ABC_tran"/>
    <property type="match status" value="2"/>
</dbReference>
<dbReference type="Pfam" id="PF13692">
    <property type="entry name" value="Glyco_trans_1_4"/>
    <property type="match status" value="1"/>
</dbReference>
<keyword evidence="4" id="KW-0175">Coiled coil</keyword>
<dbReference type="Gene3D" id="1.10.287.380">
    <property type="entry name" value="Valyl-tRNA synthetase, C-terminal domain"/>
    <property type="match status" value="1"/>
</dbReference>
<feature type="domain" description="ABC transporter" evidence="5">
    <location>
        <begin position="196"/>
        <end position="457"/>
    </location>
</feature>
<evidence type="ECO:0000256" key="2">
    <source>
        <dbReference type="ARBA" id="ARBA00022741"/>
    </source>
</evidence>
<dbReference type="GO" id="GO:0005524">
    <property type="term" value="F:ATP binding"/>
    <property type="evidence" value="ECO:0007669"/>
    <property type="project" value="UniProtKB-KW"/>
</dbReference>
<dbReference type="GO" id="GO:0016887">
    <property type="term" value="F:ATP hydrolysis activity"/>
    <property type="evidence" value="ECO:0007669"/>
    <property type="project" value="InterPro"/>
</dbReference>